<dbReference type="PANTHER" id="PTHR32282:SF15">
    <property type="entry name" value="PENICILLIN-BINDING PROTEIN 1C"/>
    <property type="match status" value="1"/>
</dbReference>
<organism evidence="15 16">
    <name type="scientific">Ancylobacter polymorphus</name>
    <dbReference type="NCBI Taxonomy" id="223390"/>
    <lineage>
        <taxon>Bacteria</taxon>
        <taxon>Pseudomonadati</taxon>
        <taxon>Pseudomonadota</taxon>
        <taxon>Alphaproteobacteria</taxon>
        <taxon>Hyphomicrobiales</taxon>
        <taxon>Xanthobacteraceae</taxon>
        <taxon>Ancylobacter</taxon>
    </lineage>
</organism>
<dbReference type="SUPFAM" id="SSF53955">
    <property type="entry name" value="Lysozyme-like"/>
    <property type="match status" value="1"/>
</dbReference>
<keyword evidence="8" id="KW-0378">Hydrolase</keyword>
<evidence type="ECO:0000259" key="13">
    <source>
        <dbReference type="Pfam" id="PF00912"/>
    </source>
</evidence>
<dbReference type="GO" id="GO:0009252">
    <property type="term" value="P:peptidoglycan biosynthetic process"/>
    <property type="evidence" value="ECO:0007669"/>
    <property type="project" value="InterPro"/>
</dbReference>
<dbReference type="InterPro" id="IPR023346">
    <property type="entry name" value="Lysozyme-like_dom_sf"/>
</dbReference>
<dbReference type="KEGG" id="apol:K9D25_19245"/>
<comment type="catalytic activity">
    <reaction evidence="11">
        <text>[GlcNAc-(1-&gt;4)-Mur2Ac(oyl-L-Ala-gamma-D-Glu-L-Lys-D-Ala-D-Ala)](n)-di-trans,octa-cis-undecaprenyl diphosphate + beta-D-GlcNAc-(1-&gt;4)-Mur2Ac(oyl-L-Ala-gamma-D-Glu-L-Lys-D-Ala-D-Ala)-di-trans,octa-cis-undecaprenyl diphosphate = [GlcNAc-(1-&gt;4)-Mur2Ac(oyl-L-Ala-gamma-D-Glu-L-Lys-D-Ala-D-Ala)](n+1)-di-trans,octa-cis-undecaprenyl diphosphate + di-trans,octa-cis-undecaprenyl diphosphate + H(+)</text>
        <dbReference type="Rhea" id="RHEA:23708"/>
        <dbReference type="Rhea" id="RHEA-COMP:9602"/>
        <dbReference type="Rhea" id="RHEA-COMP:9603"/>
        <dbReference type="ChEBI" id="CHEBI:15378"/>
        <dbReference type="ChEBI" id="CHEBI:58405"/>
        <dbReference type="ChEBI" id="CHEBI:60033"/>
        <dbReference type="ChEBI" id="CHEBI:78435"/>
        <dbReference type="EC" id="2.4.99.28"/>
    </reaction>
</comment>
<evidence type="ECO:0000256" key="4">
    <source>
        <dbReference type="ARBA" id="ARBA00022645"/>
    </source>
</evidence>
<dbReference type="InterPro" id="IPR011815">
    <property type="entry name" value="PBP_1c"/>
</dbReference>
<evidence type="ECO:0000256" key="9">
    <source>
        <dbReference type="ARBA" id="ARBA00023268"/>
    </source>
</evidence>
<comment type="similarity">
    <text evidence="2">In the C-terminal section; belongs to the transpeptidase family.</text>
</comment>
<gene>
    <name evidence="15" type="primary">pbpC</name>
    <name evidence="15" type="ORF">K9D25_19245</name>
</gene>
<evidence type="ECO:0000256" key="10">
    <source>
        <dbReference type="ARBA" id="ARBA00044770"/>
    </source>
</evidence>
<feature type="domain" description="Penicillin-binding protein transpeptidase" evidence="12">
    <location>
        <begin position="309"/>
        <end position="549"/>
    </location>
</feature>
<comment type="pathway">
    <text evidence="1">Cell wall biogenesis; peptidoglycan biosynthesis.</text>
</comment>
<dbReference type="GO" id="GO:0008658">
    <property type="term" value="F:penicillin binding"/>
    <property type="evidence" value="ECO:0007669"/>
    <property type="project" value="InterPro"/>
</dbReference>
<evidence type="ECO:0000256" key="5">
    <source>
        <dbReference type="ARBA" id="ARBA00022670"/>
    </source>
</evidence>
<dbReference type="Pfam" id="PF06832">
    <property type="entry name" value="BiPBP_C"/>
    <property type="match status" value="1"/>
</dbReference>
<dbReference type="Pfam" id="PF00912">
    <property type="entry name" value="Transgly"/>
    <property type="match status" value="1"/>
</dbReference>
<evidence type="ECO:0000256" key="1">
    <source>
        <dbReference type="ARBA" id="ARBA00004752"/>
    </source>
</evidence>
<dbReference type="PANTHER" id="PTHR32282">
    <property type="entry name" value="BINDING PROTEIN TRANSPEPTIDASE, PUTATIVE-RELATED"/>
    <property type="match status" value="1"/>
</dbReference>
<evidence type="ECO:0000256" key="6">
    <source>
        <dbReference type="ARBA" id="ARBA00022676"/>
    </source>
</evidence>
<feature type="domain" description="Penicillin-binding C-terminal" evidence="14">
    <location>
        <begin position="609"/>
        <end position="686"/>
    </location>
</feature>
<dbReference type="GO" id="GO:0004180">
    <property type="term" value="F:carboxypeptidase activity"/>
    <property type="evidence" value="ECO:0007669"/>
    <property type="project" value="UniProtKB-KW"/>
</dbReference>
<comment type="similarity">
    <text evidence="3">In the N-terminal section; belongs to the glycosyltransferase 51 family.</text>
</comment>
<keyword evidence="6" id="KW-0328">Glycosyltransferase</keyword>
<evidence type="ECO:0000256" key="7">
    <source>
        <dbReference type="ARBA" id="ARBA00022679"/>
    </source>
</evidence>
<dbReference type="SUPFAM" id="SSF56601">
    <property type="entry name" value="beta-lactamase/transpeptidase-like"/>
    <property type="match status" value="1"/>
</dbReference>
<keyword evidence="9" id="KW-0511">Multifunctional enzyme</keyword>
<dbReference type="Pfam" id="PF00905">
    <property type="entry name" value="Transpeptidase"/>
    <property type="match status" value="1"/>
</dbReference>
<evidence type="ECO:0000259" key="14">
    <source>
        <dbReference type="Pfam" id="PF06832"/>
    </source>
</evidence>
<dbReference type="Gene3D" id="3.40.710.10">
    <property type="entry name" value="DD-peptidase/beta-lactamase superfamily"/>
    <property type="match status" value="1"/>
</dbReference>
<keyword evidence="4" id="KW-0121">Carboxypeptidase</keyword>
<proteinExistence type="inferred from homology"/>
<dbReference type="AlphaFoldDB" id="A0A9E7A717"/>
<evidence type="ECO:0000256" key="2">
    <source>
        <dbReference type="ARBA" id="ARBA00007090"/>
    </source>
</evidence>
<dbReference type="InterPro" id="IPR012338">
    <property type="entry name" value="Beta-lactam/transpept-like"/>
</dbReference>
<name>A0A9E7A717_9HYPH</name>
<evidence type="ECO:0000256" key="11">
    <source>
        <dbReference type="ARBA" id="ARBA00049902"/>
    </source>
</evidence>
<dbReference type="InterPro" id="IPR009647">
    <property type="entry name" value="PBP_C"/>
</dbReference>
<dbReference type="InterPro" id="IPR050396">
    <property type="entry name" value="Glycosyltr_51/Transpeptidase"/>
</dbReference>
<dbReference type="InterPro" id="IPR036950">
    <property type="entry name" value="PBP_transglycosylase"/>
</dbReference>
<reference evidence="15" key="1">
    <citation type="submission" date="2021-09" db="EMBL/GenBank/DDBJ databases">
        <title>Network and meta-omics reveal the key degrader and cooperation patterns in an efficient 1,4-dioxane-degrading microbial community.</title>
        <authorList>
            <person name="Dai C."/>
        </authorList>
    </citation>
    <scope>NUCLEOTIDE SEQUENCE</scope>
    <source>
        <strain evidence="15">ZM13</strain>
    </source>
</reference>
<dbReference type="EMBL" id="CP083239">
    <property type="protein sequence ID" value="UOK70818.1"/>
    <property type="molecule type" value="Genomic_DNA"/>
</dbReference>
<dbReference type="InterPro" id="IPR001460">
    <property type="entry name" value="PCN-bd_Tpept"/>
</dbReference>
<keyword evidence="5" id="KW-0645">Protease</keyword>
<evidence type="ECO:0000259" key="12">
    <source>
        <dbReference type="Pfam" id="PF00905"/>
    </source>
</evidence>
<sequence>MRRGLQRVAAGGLLGAMLLGGGSYAWLAGVRASAPPPPRLALSVEVRDREGRLLRPFALPDGRWRLPAQTRDIDRRFRDMLIAYEDRRFYAHAGVDPLALLRAAGQMLRHGRIVSGGSTLTMQVARLLEPREGSGLKAKLGAKLAEMRRAIQLEARLSKDEILALYLTLAPYGGNIEGVRAASLAWFGKEPRRLSLAEAALLVALPQAPESRRPDRFPERAARAREKVLTRLGEAGLFGPAEVEYALRAPAPGGRLDLPRLAPHAAEEARRQQPALQRHDLAIDGSAQARLEELAAERVRELGTGVSLALVMVDNASGEVLARVSGADPLDATRAGAVDLTRAIRSPGSTLKPFIYGLAFEDGIAHPETLIEDRPARFGAYRPRNFDRDYQGTVSVRQALQLSLNVPAVVLLQAVGPQRLASRLGQSGFALKLPPGEVPGLAVGLGGVGMSLDALAGLYAGIANGGRAQALRDRMDGAASGPDGVRELMSPVAAAYLAQSLAGTPAPRNERAGRIAFKTGTSFGYRDAWAVGFDGRRTIAVWVGRPDGQPVPGMIGREAAAPILFEAFARLVTRPAPFAPAPREAIEAKNAQLPPPLRFFGRASGQGGTENGPKIAFPPDGANLEREGDEPMALKVSGGTGPLTVFVDGVPASQPAGAATLFWRPAGAGFVRLTVMDAAGSTDSVTLRIRGAADEGAATQSGRLSGR</sequence>
<evidence type="ECO:0000256" key="8">
    <source>
        <dbReference type="ARBA" id="ARBA00022801"/>
    </source>
</evidence>
<dbReference type="GO" id="GO:0008955">
    <property type="term" value="F:peptidoglycan glycosyltransferase activity"/>
    <property type="evidence" value="ECO:0007669"/>
    <property type="project" value="UniProtKB-EC"/>
</dbReference>
<evidence type="ECO:0000313" key="15">
    <source>
        <dbReference type="EMBL" id="UOK70818.1"/>
    </source>
</evidence>
<accession>A0A9E7A717</accession>
<protein>
    <recommendedName>
        <fullName evidence="10">peptidoglycan glycosyltransferase</fullName>
        <ecNumber evidence="10">2.4.99.28</ecNumber>
    </recommendedName>
</protein>
<dbReference type="Gene3D" id="1.10.3810.10">
    <property type="entry name" value="Biosynthetic peptidoglycan transglycosylase-like"/>
    <property type="match status" value="1"/>
</dbReference>
<dbReference type="GO" id="GO:0006508">
    <property type="term" value="P:proteolysis"/>
    <property type="evidence" value="ECO:0007669"/>
    <property type="project" value="UniProtKB-KW"/>
</dbReference>
<dbReference type="EC" id="2.4.99.28" evidence="10"/>
<dbReference type="GO" id="GO:0030288">
    <property type="term" value="C:outer membrane-bounded periplasmic space"/>
    <property type="evidence" value="ECO:0007669"/>
    <property type="project" value="TreeGrafter"/>
</dbReference>
<feature type="domain" description="Glycosyl transferase family 51" evidence="13">
    <location>
        <begin position="61"/>
        <end position="232"/>
    </location>
</feature>
<dbReference type="Proteomes" id="UP000831684">
    <property type="component" value="Chromosome"/>
</dbReference>
<dbReference type="NCBIfam" id="TIGR02073">
    <property type="entry name" value="PBP_1c"/>
    <property type="match status" value="1"/>
</dbReference>
<evidence type="ECO:0000256" key="3">
    <source>
        <dbReference type="ARBA" id="ARBA00007739"/>
    </source>
</evidence>
<evidence type="ECO:0000313" key="16">
    <source>
        <dbReference type="Proteomes" id="UP000831684"/>
    </source>
</evidence>
<keyword evidence="7" id="KW-0808">Transferase</keyword>
<dbReference type="InterPro" id="IPR001264">
    <property type="entry name" value="Glyco_trans_51"/>
</dbReference>